<sequence>MGRHLRGHPHGYAVGTVHQEIGELGRQDRRLLQGTVVVVREVHGVLVQIRQEVR</sequence>
<gene>
    <name evidence="1" type="ORF">SDC9_198475</name>
</gene>
<name>A0A645IIM7_9ZZZZ</name>
<evidence type="ECO:0000313" key="1">
    <source>
        <dbReference type="EMBL" id="MPN50836.1"/>
    </source>
</evidence>
<protein>
    <submittedName>
        <fullName evidence="1">Uncharacterized protein</fullName>
    </submittedName>
</protein>
<organism evidence="1">
    <name type="scientific">bioreactor metagenome</name>
    <dbReference type="NCBI Taxonomy" id="1076179"/>
    <lineage>
        <taxon>unclassified sequences</taxon>
        <taxon>metagenomes</taxon>
        <taxon>ecological metagenomes</taxon>
    </lineage>
</organism>
<accession>A0A645IIM7</accession>
<proteinExistence type="predicted"/>
<dbReference type="EMBL" id="VSSQ01115365">
    <property type="protein sequence ID" value="MPN50836.1"/>
    <property type="molecule type" value="Genomic_DNA"/>
</dbReference>
<comment type="caution">
    <text evidence="1">The sequence shown here is derived from an EMBL/GenBank/DDBJ whole genome shotgun (WGS) entry which is preliminary data.</text>
</comment>
<reference evidence="1" key="1">
    <citation type="submission" date="2019-08" db="EMBL/GenBank/DDBJ databases">
        <authorList>
            <person name="Kucharzyk K."/>
            <person name="Murdoch R.W."/>
            <person name="Higgins S."/>
            <person name="Loffler F."/>
        </authorList>
    </citation>
    <scope>NUCLEOTIDE SEQUENCE</scope>
</reference>
<dbReference type="AlphaFoldDB" id="A0A645IIM7"/>